<name>A0A9P0B6K1_BRAAE</name>
<evidence type="ECO:0000256" key="5">
    <source>
        <dbReference type="SAM" id="Phobius"/>
    </source>
</evidence>
<feature type="chain" id="PRO_5040137373" description="Carboxylesterase type B domain-containing protein" evidence="6">
    <location>
        <begin position="22"/>
        <end position="923"/>
    </location>
</feature>
<accession>A0A9P0B6K1</accession>
<dbReference type="InterPro" id="IPR019819">
    <property type="entry name" value="Carboxylesterase_B_CS"/>
</dbReference>
<feature type="region of interest" description="Disordered" evidence="4">
    <location>
        <begin position="761"/>
        <end position="782"/>
    </location>
</feature>
<evidence type="ECO:0000256" key="1">
    <source>
        <dbReference type="ARBA" id="ARBA00005964"/>
    </source>
</evidence>
<feature type="compositionally biased region" description="Pro residues" evidence="4">
    <location>
        <begin position="866"/>
        <end position="876"/>
    </location>
</feature>
<evidence type="ECO:0000313" key="8">
    <source>
        <dbReference type="EMBL" id="CAH0557628.1"/>
    </source>
</evidence>
<comment type="similarity">
    <text evidence="1">Belongs to the type-B carboxylesterase/lipase family.</text>
</comment>
<feature type="compositionally biased region" description="Basic and acidic residues" evidence="4">
    <location>
        <begin position="761"/>
        <end position="773"/>
    </location>
</feature>
<evidence type="ECO:0000256" key="2">
    <source>
        <dbReference type="ARBA" id="ARBA00022729"/>
    </source>
</evidence>
<protein>
    <recommendedName>
        <fullName evidence="7">Carboxylesterase type B domain-containing protein</fullName>
    </recommendedName>
</protein>
<feature type="signal peptide" evidence="6">
    <location>
        <begin position="1"/>
        <end position="21"/>
    </location>
</feature>
<dbReference type="PROSITE" id="PS00941">
    <property type="entry name" value="CARBOXYLESTERASE_B_2"/>
    <property type="match status" value="1"/>
</dbReference>
<dbReference type="EMBL" id="OV121136">
    <property type="protein sequence ID" value="CAH0557628.1"/>
    <property type="molecule type" value="Genomic_DNA"/>
</dbReference>
<sequence>MRPPPLARHSCACALIRFVVASVVFVGLVEESGAGASLLVHKYSTRVVRTKYGPLRGVMIHIHPPVEAFLGVPYATPPIGSLRYMPPVTPSTWRNTRLADRFGAVCPQRPPDIGNRSEALLEYPKGRLLYLEKLLPLLANQSEDCLYLNLYVPRTATGDEEPAPLPCVVYVHGESYEWNSGNPYDGTVLASSGRVIVVTINFRLGVLGFLKTGTKGSAQGNFGLMDLVAGLHWLRENLPAFGGDPERVTLMGHGTGAALVNFIAVSPVAKELLHRVILLSGSGLSPWALQRDPLLVKRTVAKHTGCHGDLHDDDLAPCLRLKQLNQLLNVKVEAPRFLPGFAPFIDGTILLNPATTPPTSSSSTVATSAGFELADFPKRDLLFGLASTESYLDLNAQDLEFGFNETKRDRVLRTYVRNSYYYHLNEIFSTLKNEYTDWEKPTQNPLSVRDATLDVLSDGHTASPLIRVGYLHSLSGGKTFFLHFQHHSGERDLPMRTGSVRGEDLPYVLGLPLIGGGPFFPHNYSHTDAAVSKTLIHYISNFIRKGDPNGAVPNASASEAKSGPLHTLHDEGIGGGPSATPYWDTYDTINQFYLELGNRPERRDHYRGHKMSLWLNLIPQLHRPGEGGDDISMRHHHFQEEDDQYYDGSVRPQTKDMPPVAHVIPPPHSTATSVRAAPATTAQTPPPPKSDTALQATTTECPPNQTLPTIIKNTNSNNLLRKLASSHYQSYTTALTVTIAVGCFLLLLNVLIFAGIYHQRDRGKSKQKQKEELAEAGSCSSGSGEAYYNKSYNLQRAGSFERKPTHSEYDKRTLADLQMTELPLQEFNSSPPPAKRPAAESSSKTYPPDVTSDAEALSNVVSSPSIPEPPPPPKNQPPAQGYHHQHHHQQQQQQQQVGILRPHGAPTTPGTMKKRVQIQEISV</sequence>
<dbReference type="Gene3D" id="3.40.50.1820">
    <property type="entry name" value="alpha/beta hydrolase"/>
    <property type="match status" value="1"/>
</dbReference>
<dbReference type="FunFam" id="3.40.50.1820:FF:000138">
    <property type="entry name" value="Neuroligin-1-like Protein"/>
    <property type="match status" value="1"/>
</dbReference>
<feature type="transmembrane region" description="Helical" evidence="5">
    <location>
        <begin position="731"/>
        <end position="757"/>
    </location>
</feature>
<keyword evidence="5" id="KW-0472">Membrane</keyword>
<dbReference type="PANTHER" id="PTHR43903">
    <property type="entry name" value="NEUROLIGIN"/>
    <property type="match status" value="1"/>
</dbReference>
<feature type="domain" description="Carboxylesterase type B" evidence="7">
    <location>
        <begin position="45"/>
        <end position="614"/>
    </location>
</feature>
<dbReference type="InterPro" id="IPR029058">
    <property type="entry name" value="AB_hydrolase_fold"/>
</dbReference>
<dbReference type="InterPro" id="IPR002018">
    <property type="entry name" value="CarbesteraseB"/>
</dbReference>
<keyword evidence="5" id="KW-0812">Transmembrane</keyword>
<feature type="region of interest" description="Disordered" evidence="4">
    <location>
        <begin position="824"/>
        <end position="923"/>
    </location>
</feature>
<keyword evidence="5" id="KW-1133">Transmembrane helix</keyword>
<dbReference type="Proteomes" id="UP001154078">
    <property type="component" value="Chromosome 5"/>
</dbReference>
<organism evidence="8 9">
    <name type="scientific">Brassicogethes aeneus</name>
    <name type="common">Rape pollen beetle</name>
    <name type="synonym">Meligethes aeneus</name>
    <dbReference type="NCBI Taxonomy" id="1431903"/>
    <lineage>
        <taxon>Eukaryota</taxon>
        <taxon>Metazoa</taxon>
        <taxon>Ecdysozoa</taxon>
        <taxon>Arthropoda</taxon>
        <taxon>Hexapoda</taxon>
        <taxon>Insecta</taxon>
        <taxon>Pterygota</taxon>
        <taxon>Neoptera</taxon>
        <taxon>Endopterygota</taxon>
        <taxon>Coleoptera</taxon>
        <taxon>Polyphaga</taxon>
        <taxon>Cucujiformia</taxon>
        <taxon>Nitidulidae</taxon>
        <taxon>Meligethinae</taxon>
        <taxon>Brassicogethes</taxon>
    </lineage>
</organism>
<evidence type="ECO:0000313" key="9">
    <source>
        <dbReference type="Proteomes" id="UP001154078"/>
    </source>
</evidence>
<gene>
    <name evidence="8" type="ORF">MELIAE_LOCUS8308</name>
</gene>
<feature type="region of interest" description="Disordered" evidence="4">
    <location>
        <begin position="668"/>
        <end position="693"/>
    </location>
</feature>
<keyword evidence="2 6" id="KW-0732">Signal</keyword>
<evidence type="ECO:0000256" key="6">
    <source>
        <dbReference type="SAM" id="SignalP"/>
    </source>
</evidence>
<keyword evidence="9" id="KW-1185">Reference proteome</keyword>
<dbReference type="OrthoDB" id="3200163at2759"/>
<evidence type="ECO:0000256" key="3">
    <source>
        <dbReference type="ARBA" id="ARBA00023180"/>
    </source>
</evidence>
<keyword evidence="3" id="KW-0325">Glycoprotein</keyword>
<evidence type="ECO:0000256" key="4">
    <source>
        <dbReference type="SAM" id="MobiDB-lite"/>
    </source>
</evidence>
<proteinExistence type="inferred from homology"/>
<dbReference type="Pfam" id="PF00135">
    <property type="entry name" value="COesterase"/>
    <property type="match status" value="1"/>
</dbReference>
<dbReference type="AlphaFoldDB" id="A0A9P0B6K1"/>
<dbReference type="SUPFAM" id="SSF53474">
    <property type="entry name" value="alpha/beta-Hydrolases"/>
    <property type="match status" value="1"/>
</dbReference>
<reference evidence="8" key="1">
    <citation type="submission" date="2021-12" db="EMBL/GenBank/DDBJ databases">
        <authorList>
            <person name="King R."/>
        </authorList>
    </citation>
    <scope>NUCLEOTIDE SEQUENCE</scope>
</reference>
<dbReference type="InterPro" id="IPR051093">
    <property type="entry name" value="Neuroligin/BSAL"/>
</dbReference>
<evidence type="ECO:0000259" key="7">
    <source>
        <dbReference type="Pfam" id="PF00135"/>
    </source>
</evidence>